<reference evidence="1" key="1">
    <citation type="submission" date="2016-04" db="EMBL/GenBank/DDBJ databases">
        <authorList>
            <person name="Evans L.H."/>
            <person name="Alamgir A."/>
            <person name="Owens N."/>
            <person name="Weber N.D."/>
            <person name="Virtaneva K."/>
            <person name="Barbian K."/>
            <person name="Babar A."/>
            <person name="Rosenke K."/>
        </authorList>
    </citation>
    <scope>NUCLEOTIDE SEQUENCE</scope>
    <source>
        <strain evidence="1">86</strain>
    </source>
</reference>
<dbReference type="AlphaFoldDB" id="A0A212KMY6"/>
<proteinExistence type="predicted"/>
<accession>A0A212KMY6</accession>
<gene>
    <name evidence="1" type="ORF">KL86APRO_30446</name>
</gene>
<sequence>MSGNEDDFAVCARYRRFVEALSPADPVRLFVRNGPSLHDARPDWAVFDRSTGELRLVVVAGDAQRGYCEVELRYSGAIVDRENVLRQALVSRTSEILQNEFAWAGGRLSHGFVLSPARARARRGTRLPEFRVAFDRFAYAVSPLPEKRLSVPPSQGV</sequence>
<evidence type="ECO:0000313" key="1">
    <source>
        <dbReference type="EMBL" id="SBW12955.1"/>
    </source>
</evidence>
<dbReference type="EMBL" id="FLUO01000003">
    <property type="protein sequence ID" value="SBW12955.1"/>
    <property type="molecule type" value="Genomic_DNA"/>
</dbReference>
<organism evidence="1">
    <name type="scientific">uncultured Alphaproteobacteria bacterium</name>
    <dbReference type="NCBI Taxonomy" id="91750"/>
    <lineage>
        <taxon>Bacteria</taxon>
        <taxon>Pseudomonadati</taxon>
        <taxon>Pseudomonadota</taxon>
        <taxon>Alphaproteobacteria</taxon>
        <taxon>environmental samples</taxon>
    </lineage>
</organism>
<protein>
    <submittedName>
        <fullName evidence="1">Uncharacterized protein</fullName>
    </submittedName>
</protein>
<name>A0A212KMY6_9PROT</name>